<evidence type="ECO:0000256" key="1">
    <source>
        <dbReference type="SAM" id="MobiDB-lite"/>
    </source>
</evidence>
<dbReference type="AlphaFoldDB" id="D9WPK6"/>
<evidence type="ECO:0000313" key="3">
    <source>
        <dbReference type="Proteomes" id="UP000003963"/>
    </source>
</evidence>
<proteinExistence type="predicted"/>
<dbReference type="EMBL" id="GG657754">
    <property type="protein sequence ID" value="EFL21871.1"/>
    <property type="molecule type" value="Genomic_DNA"/>
</dbReference>
<organism evidence="2 3">
    <name type="scientific">Streptomyces himastatinicus ATCC 53653</name>
    <dbReference type="NCBI Taxonomy" id="457427"/>
    <lineage>
        <taxon>Bacteria</taxon>
        <taxon>Bacillati</taxon>
        <taxon>Actinomycetota</taxon>
        <taxon>Actinomycetes</taxon>
        <taxon>Kitasatosporales</taxon>
        <taxon>Streptomycetaceae</taxon>
        <taxon>Streptomyces</taxon>
        <taxon>Streptomyces violaceusniger group</taxon>
    </lineage>
</organism>
<keyword evidence="3" id="KW-1185">Reference proteome</keyword>
<feature type="compositionally biased region" description="Basic residues" evidence="1">
    <location>
        <begin position="14"/>
        <end position="23"/>
    </location>
</feature>
<name>D9WPK6_9ACTN</name>
<feature type="compositionally biased region" description="Basic and acidic residues" evidence="1">
    <location>
        <begin position="24"/>
        <end position="33"/>
    </location>
</feature>
<evidence type="ECO:0000313" key="2">
    <source>
        <dbReference type="EMBL" id="EFL21871.1"/>
    </source>
</evidence>
<dbReference type="HOGENOM" id="CLU_1155876_0_0_11"/>
<feature type="region of interest" description="Disordered" evidence="1">
    <location>
        <begin position="1"/>
        <end position="38"/>
    </location>
</feature>
<dbReference type="STRING" id="457427.SSOG_01583"/>
<gene>
    <name evidence="2" type="ORF">SSOG_01583</name>
</gene>
<sequence>MAHGREGGNGRGVAHGRPRRTARRDHSGGREVTAHATEASLDATRRLLDAGPVEQVPGQLAVEGMPEEAGPRNVPEGLAKAFAARTRSTGDGHRLWTGRPAKGGGRFRHKGRDYTAFQAAFILRTGREPVGSVRPSCDRPQCCDPAHVDDQATRQRDRVALAAVKGMQHRAPSCDHDQAVHGRHRGDGRRYCNACNNPASADGCAHGNPRCGAQPVRPYPCGWRCDEHQPARTRPYSTAA</sequence>
<dbReference type="Proteomes" id="UP000003963">
    <property type="component" value="Unassembled WGS sequence"/>
</dbReference>
<protein>
    <submittedName>
        <fullName evidence="2">LigA protein</fullName>
    </submittedName>
</protein>
<accession>D9WPK6</accession>
<reference evidence="2 3" key="1">
    <citation type="submission" date="2009-02" db="EMBL/GenBank/DDBJ databases">
        <title>Annotation of Streptomyces hygroscopicus strain ATCC 53653.</title>
        <authorList>
            <consortium name="The Broad Institute Genome Sequencing Platform"/>
            <consortium name="Broad Institute Microbial Sequencing Center"/>
            <person name="Fischbach M."/>
            <person name="Godfrey P."/>
            <person name="Ward D."/>
            <person name="Young S."/>
            <person name="Zeng Q."/>
            <person name="Koehrsen M."/>
            <person name="Alvarado L."/>
            <person name="Berlin A.M."/>
            <person name="Bochicchio J."/>
            <person name="Borenstein D."/>
            <person name="Chapman S.B."/>
            <person name="Chen Z."/>
            <person name="Engels R."/>
            <person name="Freedman E."/>
            <person name="Gellesch M."/>
            <person name="Goldberg J."/>
            <person name="Griggs A."/>
            <person name="Gujja S."/>
            <person name="Heilman E.R."/>
            <person name="Heiman D.I."/>
            <person name="Hepburn T.A."/>
            <person name="Howarth C."/>
            <person name="Jen D."/>
            <person name="Larson L."/>
            <person name="Lewis B."/>
            <person name="Mehta T."/>
            <person name="Park D."/>
            <person name="Pearson M."/>
            <person name="Richards J."/>
            <person name="Roberts A."/>
            <person name="Saif S."/>
            <person name="Shea T.D."/>
            <person name="Shenoy N."/>
            <person name="Sisk P."/>
            <person name="Stolte C."/>
            <person name="Sykes S.N."/>
            <person name="Thomson T."/>
            <person name="Walk T."/>
            <person name="White J."/>
            <person name="Yandava C."/>
            <person name="Straight P."/>
            <person name="Clardy J."/>
            <person name="Hung D."/>
            <person name="Kolter R."/>
            <person name="Mekalanos J."/>
            <person name="Walker S."/>
            <person name="Walsh C.T."/>
            <person name="Wieland-Brown L.C."/>
            <person name="Haas B."/>
            <person name="Nusbaum C."/>
            <person name="Birren B."/>
        </authorList>
    </citation>
    <scope>NUCLEOTIDE SEQUENCE [LARGE SCALE GENOMIC DNA]</scope>
    <source>
        <strain evidence="2 3">ATCC 53653</strain>
    </source>
</reference>